<evidence type="ECO:0000256" key="4">
    <source>
        <dbReference type="ARBA" id="ARBA00022729"/>
    </source>
</evidence>
<keyword evidence="7" id="KW-1133">Transmembrane helix</keyword>
<proteinExistence type="predicted"/>
<dbReference type="Pfam" id="PF12389">
    <property type="entry name" value="Peptidase_M73"/>
    <property type="match status" value="1"/>
</dbReference>
<comment type="caution">
    <text evidence="9">The sequence shown here is derived from an EMBL/GenBank/DDBJ whole genome shotgun (WGS) entry which is preliminary data.</text>
</comment>
<feature type="transmembrane region" description="Helical" evidence="7">
    <location>
        <begin position="201"/>
        <end position="221"/>
    </location>
</feature>
<name>A0ABV6LPH7_9BACI</name>
<evidence type="ECO:0000256" key="3">
    <source>
        <dbReference type="ARBA" id="ARBA00022525"/>
    </source>
</evidence>
<keyword evidence="7" id="KW-0812">Transmembrane</keyword>
<keyword evidence="4" id="KW-0732">Signal</keyword>
<evidence type="ECO:0000259" key="8">
    <source>
        <dbReference type="PROSITE" id="PS50847"/>
    </source>
</evidence>
<dbReference type="NCBIfam" id="TIGR01167">
    <property type="entry name" value="LPXTG_anchor"/>
    <property type="match status" value="1"/>
</dbReference>
<evidence type="ECO:0000256" key="1">
    <source>
        <dbReference type="ARBA" id="ARBA00004168"/>
    </source>
</evidence>
<dbReference type="RefSeq" id="WP_377348176.1">
    <property type="nucleotide sequence ID" value="NZ_JBHLTP010000010.1"/>
</dbReference>
<dbReference type="PROSITE" id="PS50847">
    <property type="entry name" value="GRAM_POS_ANCHORING"/>
    <property type="match status" value="1"/>
</dbReference>
<evidence type="ECO:0000256" key="7">
    <source>
        <dbReference type="SAM" id="Phobius"/>
    </source>
</evidence>
<evidence type="ECO:0000256" key="5">
    <source>
        <dbReference type="ARBA" id="ARBA00023088"/>
    </source>
</evidence>
<dbReference type="EMBL" id="JBHLTP010000010">
    <property type="protein sequence ID" value="MFC0524321.1"/>
    <property type="molecule type" value="Genomic_DNA"/>
</dbReference>
<feature type="region of interest" description="Disordered" evidence="6">
    <location>
        <begin position="157"/>
        <end position="195"/>
    </location>
</feature>
<dbReference type="Pfam" id="PF00746">
    <property type="entry name" value="Gram_pos_anchor"/>
    <property type="match status" value="1"/>
</dbReference>
<feature type="domain" description="Gram-positive cocci surface proteins LPxTG" evidence="8">
    <location>
        <begin position="191"/>
        <end position="227"/>
    </location>
</feature>
<accession>A0ABV6LPH7</accession>
<dbReference type="Proteomes" id="UP001589836">
    <property type="component" value="Unassembled WGS sequence"/>
</dbReference>
<keyword evidence="2" id="KW-0134">Cell wall</keyword>
<protein>
    <submittedName>
        <fullName evidence="9">TasA family protein</fullName>
    </submittedName>
</protein>
<reference evidence="9 10" key="1">
    <citation type="submission" date="2024-09" db="EMBL/GenBank/DDBJ databases">
        <authorList>
            <person name="Sun Q."/>
            <person name="Mori K."/>
        </authorList>
    </citation>
    <scope>NUCLEOTIDE SEQUENCE [LARGE SCALE GENOMIC DNA]</scope>
    <source>
        <strain evidence="9 10">NCAIM B.02529</strain>
    </source>
</reference>
<dbReference type="InterPro" id="IPR019931">
    <property type="entry name" value="LPXTG_anchor"/>
</dbReference>
<keyword evidence="10" id="KW-1185">Reference proteome</keyword>
<feature type="compositionally biased region" description="Low complexity" evidence="6">
    <location>
        <begin position="167"/>
        <end position="176"/>
    </location>
</feature>
<keyword evidence="5" id="KW-0572">Peptidoglycan-anchor</keyword>
<dbReference type="InterPro" id="IPR022121">
    <property type="entry name" value="Peptidase_M73_camelysin"/>
</dbReference>
<evidence type="ECO:0000256" key="2">
    <source>
        <dbReference type="ARBA" id="ARBA00022512"/>
    </source>
</evidence>
<evidence type="ECO:0000313" key="10">
    <source>
        <dbReference type="Proteomes" id="UP001589836"/>
    </source>
</evidence>
<evidence type="ECO:0000256" key="6">
    <source>
        <dbReference type="SAM" id="MobiDB-lite"/>
    </source>
</evidence>
<organism evidence="9 10">
    <name type="scientific">Pontibacillus salicampi</name>
    <dbReference type="NCBI Taxonomy" id="1449801"/>
    <lineage>
        <taxon>Bacteria</taxon>
        <taxon>Bacillati</taxon>
        <taxon>Bacillota</taxon>
        <taxon>Bacilli</taxon>
        <taxon>Bacillales</taxon>
        <taxon>Bacillaceae</taxon>
        <taxon>Pontibacillus</taxon>
    </lineage>
</organism>
<keyword evidence="3" id="KW-0964">Secreted</keyword>
<evidence type="ECO:0000313" key="9">
    <source>
        <dbReference type="EMBL" id="MFC0524321.1"/>
    </source>
</evidence>
<keyword evidence="7" id="KW-0472">Membrane</keyword>
<comment type="subcellular location">
    <subcellularLocation>
        <location evidence="1">Secreted</location>
        <location evidence="1">Cell wall</location>
        <topology evidence="1">Peptidoglycan-anchor</topology>
    </subcellularLocation>
</comment>
<gene>
    <name evidence="9" type="ORF">ACFFGV_12160</name>
</gene>
<sequence>MLKNINVMKLLAIYSVIMLFVVLVSPFGETKAIDSDPVIDISTSPAKRVFEISNIKPGDTMTRPLVIQNDGNIDFDYNMASKMISGSDKLFNQLLLSVSQAGEVLYSGTFGNFEGMSLRSLGVNDKDELSLSVEFPYESGNEFQGLATSVLFTFTAEGKPSDGGPGTDSPDGDQGTAEPSEPDASPVSGQLPQTGESAPTMFYVIGGLLMLGGATLGVVSYRRRRME</sequence>